<sequence length="131" mass="14982">MAYLTNEEYRQMGYDFLNEPEFTNLLNKASAVLDNVTRRFYVFNELEKDYEFRKNAFKHAVACQIHYFVETGETTSEGLNNMPQTLSMGRTSLTFASNYSATGKNESKSLLSDDVYMYLEGTGLLYRGVGS</sequence>
<organism evidence="1 2">
    <name type="scientific">Listeria aquatica</name>
    <dbReference type="NCBI Taxonomy" id="1494960"/>
    <lineage>
        <taxon>Bacteria</taxon>
        <taxon>Bacillati</taxon>
        <taxon>Bacillota</taxon>
        <taxon>Bacilli</taxon>
        <taxon>Bacillales</taxon>
        <taxon>Listeriaceae</taxon>
        <taxon>Listeria</taxon>
    </lineage>
</organism>
<evidence type="ECO:0000313" key="2">
    <source>
        <dbReference type="Proteomes" id="UP000559885"/>
    </source>
</evidence>
<evidence type="ECO:0000313" key="1">
    <source>
        <dbReference type="EMBL" id="MBC1522415.1"/>
    </source>
</evidence>
<name>A0A841ZTB5_9LIST</name>
<proteinExistence type="predicted"/>
<dbReference type="Proteomes" id="UP000559885">
    <property type="component" value="Unassembled WGS sequence"/>
</dbReference>
<accession>A0A841ZTB5</accession>
<reference evidence="1 2" key="1">
    <citation type="submission" date="2020-03" db="EMBL/GenBank/DDBJ databases">
        <title>Soil Listeria distribution.</title>
        <authorList>
            <person name="Liao J."/>
            <person name="Wiedmann M."/>
        </authorList>
    </citation>
    <scope>NUCLEOTIDE SEQUENCE [LARGE SCALE GENOMIC DNA]</scope>
    <source>
        <strain evidence="1 2">FSL L7-1507</strain>
    </source>
</reference>
<dbReference type="RefSeq" id="WP_185374956.1">
    <property type="nucleotide sequence ID" value="NZ_JAARRM010000007.1"/>
</dbReference>
<dbReference type="EMBL" id="JAARRM010000007">
    <property type="protein sequence ID" value="MBC1522415.1"/>
    <property type="molecule type" value="Genomic_DNA"/>
</dbReference>
<gene>
    <name evidence="1" type="ORF">HB912_12230</name>
</gene>
<comment type="caution">
    <text evidence="1">The sequence shown here is derived from an EMBL/GenBank/DDBJ whole genome shotgun (WGS) entry which is preliminary data.</text>
</comment>
<dbReference type="AlphaFoldDB" id="A0A841ZTB5"/>
<evidence type="ECO:0008006" key="3">
    <source>
        <dbReference type="Google" id="ProtNLM"/>
    </source>
</evidence>
<protein>
    <recommendedName>
        <fullName evidence="3">Phage gp6-like head-tail connector protein</fullName>
    </recommendedName>
</protein>